<organism evidence="2">
    <name type="scientific">Selaginella moellendorffii</name>
    <name type="common">Spikemoss</name>
    <dbReference type="NCBI Taxonomy" id="88036"/>
    <lineage>
        <taxon>Eukaryota</taxon>
        <taxon>Viridiplantae</taxon>
        <taxon>Streptophyta</taxon>
        <taxon>Embryophyta</taxon>
        <taxon>Tracheophyta</taxon>
        <taxon>Lycopodiopsida</taxon>
        <taxon>Selaginellales</taxon>
        <taxon>Selaginellaceae</taxon>
        <taxon>Selaginella</taxon>
    </lineage>
</organism>
<evidence type="ECO:0000313" key="1">
    <source>
        <dbReference type="EMBL" id="EFJ32514.1"/>
    </source>
</evidence>
<dbReference type="AlphaFoldDB" id="D8R5N3"/>
<dbReference type="InParanoid" id="D8R5N3"/>
<evidence type="ECO:0000313" key="2">
    <source>
        <dbReference type="Proteomes" id="UP000001514"/>
    </source>
</evidence>
<dbReference type="KEGG" id="smo:SELMODRAFT_439524"/>
<gene>
    <name evidence="1" type="ORF">SELMODRAFT_439524</name>
</gene>
<keyword evidence="2" id="KW-1185">Reference proteome</keyword>
<reference evidence="1 2" key="1">
    <citation type="journal article" date="2011" name="Science">
        <title>The Selaginella genome identifies genetic changes associated with the evolution of vascular plants.</title>
        <authorList>
            <person name="Banks J.A."/>
            <person name="Nishiyama T."/>
            <person name="Hasebe M."/>
            <person name="Bowman J.L."/>
            <person name="Gribskov M."/>
            <person name="dePamphilis C."/>
            <person name="Albert V.A."/>
            <person name="Aono N."/>
            <person name="Aoyama T."/>
            <person name="Ambrose B.A."/>
            <person name="Ashton N.W."/>
            <person name="Axtell M.J."/>
            <person name="Barker E."/>
            <person name="Barker M.S."/>
            <person name="Bennetzen J.L."/>
            <person name="Bonawitz N.D."/>
            <person name="Chapple C."/>
            <person name="Cheng C."/>
            <person name="Correa L.G."/>
            <person name="Dacre M."/>
            <person name="DeBarry J."/>
            <person name="Dreyer I."/>
            <person name="Elias M."/>
            <person name="Engstrom E.M."/>
            <person name="Estelle M."/>
            <person name="Feng L."/>
            <person name="Finet C."/>
            <person name="Floyd S.K."/>
            <person name="Frommer W.B."/>
            <person name="Fujita T."/>
            <person name="Gramzow L."/>
            <person name="Gutensohn M."/>
            <person name="Harholt J."/>
            <person name="Hattori M."/>
            <person name="Heyl A."/>
            <person name="Hirai T."/>
            <person name="Hiwatashi Y."/>
            <person name="Ishikawa M."/>
            <person name="Iwata M."/>
            <person name="Karol K.G."/>
            <person name="Koehler B."/>
            <person name="Kolukisaoglu U."/>
            <person name="Kubo M."/>
            <person name="Kurata T."/>
            <person name="Lalonde S."/>
            <person name="Li K."/>
            <person name="Li Y."/>
            <person name="Litt A."/>
            <person name="Lyons E."/>
            <person name="Manning G."/>
            <person name="Maruyama T."/>
            <person name="Michael T.P."/>
            <person name="Mikami K."/>
            <person name="Miyazaki S."/>
            <person name="Morinaga S."/>
            <person name="Murata T."/>
            <person name="Mueller-Roeber B."/>
            <person name="Nelson D.R."/>
            <person name="Obara M."/>
            <person name="Oguri Y."/>
            <person name="Olmstead R.G."/>
            <person name="Onodera N."/>
            <person name="Petersen B.L."/>
            <person name="Pils B."/>
            <person name="Prigge M."/>
            <person name="Rensing S.A."/>
            <person name="Riano-Pachon D.M."/>
            <person name="Roberts A.W."/>
            <person name="Sato Y."/>
            <person name="Scheller H.V."/>
            <person name="Schulz B."/>
            <person name="Schulz C."/>
            <person name="Shakirov E.V."/>
            <person name="Shibagaki N."/>
            <person name="Shinohara N."/>
            <person name="Shippen D.E."/>
            <person name="Soerensen I."/>
            <person name="Sotooka R."/>
            <person name="Sugimoto N."/>
            <person name="Sugita M."/>
            <person name="Sumikawa N."/>
            <person name="Tanurdzic M."/>
            <person name="Theissen G."/>
            <person name="Ulvskov P."/>
            <person name="Wakazuki S."/>
            <person name="Weng J.K."/>
            <person name="Willats W.W."/>
            <person name="Wipf D."/>
            <person name="Wolf P.G."/>
            <person name="Yang L."/>
            <person name="Zimmer A.D."/>
            <person name="Zhu Q."/>
            <person name="Mitros T."/>
            <person name="Hellsten U."/>
            <person name="Loque D."/>
            <person name="Otillar R."/>
            <person name="Salamov A."/>
            <person name="Schmutz J."/>
            <person name="Shapiro H."/>
            <person name="Lindquist E."/>
            <person name="Lucas S."/>
            <person name="Rokhsar D."/>
            <person name="Grigoriev I.V."/>
        </authorList>
    </citation>
    <scope>NUCLEOTIDE SEQUENCE [LARGE SCALE GENOMIC DNA]</scope>
</reference>
<sequence length="105" mass="11649">MHASIGLCLKSQTRTRDHWSSRCDLSVSARLQGLQFFPAQALRHILDRGHLPTQVLFGPLSAFPVQLPVDRRPGQDPVATGTKNTVNLDQVEATWNGIVIYLIFG</sequence>
<name>D8R5N3_SELML</name>
<dbReference type="Gramene" id="EFJ32514">
    <property type="protein sequence ID" value="EFJ32514"/>
    <property type="gene ID" value="SELMODRAFT_439524"/>
</dbReference>
<dbReference type="EMBL" id="GL377572">
    <property type="protein sequence ID" value="EFJ32514.1"/>
    <property type="molecule type" value="Genomic_DNA"/>
</dbReference>
<dbReference type="HOGENOM" id="CLU_2243517_0_0_1"/>
<dbReference type="Proteomes" id="UP000001514">
    <property type="component" value="Unassembled WGS sequence"/>
</dbReference>
<accession>D8R5N3</accession>
<proteinExistence type="predicted"/>
<feature type="non-terminal residue" evidence="1">
    <location>
        <position position="105"/>
    </location>
</feature>
<protein>
    <submittedName>
        <fullName evidence="1">Uncharacterized protein</fullName>
    </submittedName>
</protein>